<dbReference type="RefSeq" id="WP_026608845.1">
    <property type="nucleotide sequence ID" value="NZ_OX458333.1"/>
</dbReference>
<keyword evidence="4" id="KW-1185">Reference proteome</keyword>
<protein>
    <submittedName>
        <fullName evidence="3">Flagellar hook-length control protein FliK</fullName>
    </submittedName>
</protein>
<evidence type="ECO:0000256" key="1">
    <source>
        <dbReference type="SAM" id="MobiDB-lite"/>
    </source>
</evidence>
<accession>A0ABN8XFF8</accession>
<feature type="region of interest" description="Disordered" evidence="1">
    <location>
        <begin position="208"/>
        <end position="230"/>
    </location>
</feature>
<keyword evidence="3" id="KW-0282">Flagellum</keyword>
<dbReference type="InterPro" id="IPR021136">
    <property type="entry name" value="Flagellar_hook_control-like_C"/>
</dbReference>
<reference evidence="3 4" key="1">
    <citation type="submission" date="2023-03" db="EMBL/GenBank/DDBJ databases">
        <authorList>
            <person name="Pearce D."/>
        </authorList>
    </citation>
    <scope>NUCLEOTIDE SEQUENCE [LARGE SCALE GENOMIC DNA]</scope>
    <source>
        <strain evidence="3">Msz</strain>
    </source>
</reference>
<dbReference type="Pfam" id="PF02120">
    <property type="entry name" value="Flg_hook"/>
    <property type="match status" value="1"/>
</dbReference>
<name>A0ABN8XFF8_9GAMM</name>
<keyword evidence="3" id="KW-0969">Cilium</keyword>
<dbReference type="Gene3D" id="3.30.750.140">
    <property type="match status" value="1"/>
</dbReference>
<keyword evidence="3" id="KW-0966">Cell projection</keyword>
<sequence>MEIRLPVRVSTTSPLQTEAQALKLGDILRAVVETRLKDNAFQLRLDSGGRALVAYSGANLKPGQILELEVVKLETTPELRILPRSTELPASDSTVQQALRLFLPKQKPLAHIIPELQQLAAQARQSSSLPAPITEALESFLASIPRKSDMMSPEGLEKWCSNSGLFLEAKLAAAVDSSADFIDSDLKARLLRVLDSLKTLRANPKATPEVVRVSTSGTPPTAPHARENELSAAPRTTLSAPDGQLAVAPGNEVGIERITEKVEAALARVVTDQLASLPGNTAAALVWHLEIPFTDGQHHDAARLLVAKDAESTGTDGTDCWSLTLELHPPGLGTFCARILLKDERIDVYLWSDTATTSDLIREQCERLNARLHGVGLTVGQLTALNRPPDSLRSENPFPPLLDLRA</sequence>
<proteinExistence type="predicted"/>
<gene>
    <name evidence="3" type="ORF">MSZNOR_5040</name>
</gene>
<organism evidence="3 4">
    <name type="scientific">Methylocaldum szegediense</name>
    <dbReference type="NCBI Taxonomy" id="73780"/>
    <lineage>
        <taxon>Bacteria</taxon>
        <taxon>Pseudomonadati</taxon>
        <taxon>Pseudomonadota</taxon>
        <taxon>Gammaproteobacteria</taxon>
        <taxon>Methylococcales</taxon>
        <taxon>Methylococcaceae</taxon>
        <taxon>Methylocaldum</taxon>
    </lineage>
</organism>
<evidence type="ECO:0000259" key="2">
    <source>
        <dbReference type="Pfam" id="PF02120"/>
    </source>
</evidence>
<evidence type="ECO:0000313" key="3">
    <source>
        <dbReference type="EMBL" id="CAI8977694.1"/>
    </source>
</evidence>
<evidence type="ECO:0000313" key="4">
    <source>
        <dbReference type="Proteomes" id="UP001162030"/>
    </source>
</evidence>
<dbReference type="InterPro" id="IPR038610">
    <property type="entry name" value="FliK-like_C_sf"/>
</dbReference>
<dbReference type="EMBL" id="OX458333">
    <property type="protein sequence ID" value="CAI8977694.1"/>
    <property type="molecule type" value="Genomic_DNA"/>
</dbReference>
<dbReference type="Proteomes" id="UP001162030">
    <property type="component" value="Chromosome"/>
</dbReference>
<feature type="domain" description="Flagellar hook-length control protein-like C-terminal" evidence="2">
    <location>
        <begin position="318"/>
        <end position="383"/>
    </location>
</feature>